<gene>
    <name evidence="1" type="ORF">O185_09985</name>
</gene>
<accession>U7QYR6</accession>
<name>U7QYR6_PHOTE</name>
<organism evidence="1 2">
    <name type="scientific">Photorhabdus temperata J3</name>
    <dbReference type="NCBI Taxonomy" id="1389415"/>
    <lineage>
        <taxon>Bacteria</taxon>
        <taxon>Pseudomonadati</taxon>
        <taxon>Pseudomonadota</taxon>
        <taxon>Gammaproteobacteria</taxon>
        <taxon>Enterobacterales</taxon>
        <taxon>Morganellaceae</taxon>
        <taxon>Photorhabdus</taxon>
    </lineage>
</organism>
<protein>
    <submittedName>
        <fullName evidence="1">Uncharacterized protein</fullName>
    </submittedName>
</protein>
<evidence type="ECO:0000313" key="1">
    <source>
        <dbReference type="EMBL" id="ERT13188.1"/>
    </source>
</evidence>
<keyword evidence="2" id="KW-1185">Reference proteome</keyword>
<sequence>MFKWYRMTKNGLFPVMFNAFIGDVIPPRLDFMSPFNQTNKLNAG</sequence>
<dbReference type="AlphaFoldDB" id="U7QYR6"/>
<evidence type="ECO:0000313" key="2">
    <source>
        <dbReference type="Proteomes" id="UP000017133"/>
    </source>
</evidence>
<dbReference type="EMBL" id="AXDT01000086">
    <property type="protein sequence ID" value="ERT13188.1"/>
    <property type="molecule type" value="Genomic_DNA"/>
</dbReference>
<dbReference type="PATRIC" id="fig|1389415.4.peg.1998"/>
<proteinExistence type="predicted"/>
<reference evidence="1 2" key="1">
    <citation type="submission" date="2013-10" db="EMBL/GenBank/DDBJ databases">
        <title>Whole Genome Shotgun Sequence of Photorhabdus temperata J3.</title>
        <authorList>
            <person name="Park G.-S."/>
            <person name="Hong S.-J."/>
            <person name="Shin J.-H."/>
        </authorList>
    </citation>
    <scope>NUCLEOTIDE SEQUENCE [LARGE SCALE GENOMIC DNA]</scope>
    <source>
        <strain evidence="1 2">J3</strain>
    </source>
</reference>
<dbReference type="Proteomes" id="UP000017133">
    <property type="component" value="Unassembled WGS sequence"/>
</dbReference>
<comment type="caution">
    <text evidence="1">The sequence shown here is derived from an EMBL/GenBank/DDBJ whole genome shotgun (WGS) entry which is preliminary data.</text>
</comment>